<evidence type="ECO:0000313" key="10">
    <source>
        <dbReference type="Proteomes" id="UP000019141"/>
    </source>
</evidence>
<dbReference type="InterPro" id="IPR051786">
    <property type="entry name" value="ASN_synthetase/amidase"/>
</dbReference>
<dbReference type="GO" id="GO:0004066">
    <property type="term" value="F:asparagine synthase (glutamine-hydrolyzing) activity"/>
    <property type="evidence" value="ECO:0007669"/>
    <property type="project" value="UniProtKB-EC"/>
</dbReference>
<comment type="similarity">
    <text evidence="2">Belongs to the asparagine synthetase family.</text>
</comment>
<dbReference type="InterPro" id="IPR001962">
    <property type="entry name" value="Asn_synthase"/>
</dbReference>
<dbReference type="EMBL" id="AZHW01000190">
    <property type="protein sequence ID" value="ETX01918.1"/>
    <property type="molecule type" value="Genomic_DNA"/>
</dbReference>
<dbReference type="SUPFAM" id="SSF56235">
    <property type="entry name" value="N-terminal nucleophile aminohydrolases (Ntn hydrolases)"/>
    <property type="match status" value="1"/>
</dbReference>
<comment type="pathway">
    <text evidence="1">Amino-acid biosynthesis; L-asparagine biosynthesis; L-asparagine from L-aspartate (L-Gln route): step 1/1.</text>
</comment>
<proteinExistence type="inferred from homology"/>
<dbReference type="EC" id="6.3.5.4" evidence="3"/>
<feature type="domain" description="Glutamine amidotransferase type-2" evidence="8">
    <location>
        <begin position="2"/>
        <end position="217"/>
    </location>
</feature>
<dbReference type="PANTHER" id="PTHR43284:SF1">
    <property type="entry name" value="ASPARAGINE SYNTHETASE"/>
    <property type="match status" value="1"/>
</dbReference>
<dbReference type="InterPro" id="IPR017932">
    <property type="entry name" value="GATase_2_dom"/>
</dbReference>
<dbReference type="PROSITE" id="PS51278">
    <property type="entry name" value="GATASE_TYPE_2"/>
    <property type="match status" value="1"/>
</dbReference>
<dbReference type="Pfam" id="PF13537">
    <property type="entry name" value="GATase_7"/>
    <property type="match status" value="1"/>
</dbReference>
<dbReference type="HOGENOM" id="CLU_014658_0_0_7"/>
<keyword evidence="4" id="KW-0547">Nucleotide-binding</keyword>
<dbReference type="Pfam" id="PF00733">
    <property type="entry name" value="Asn_synthase"/>
    <property type="match status" value="1"/>
</dbReference>
<keyword evidence="10" id="KW-1185">Reference proteome</keyword>
<organism evidence="9 10">
    <name type="scientific">Entotheonella factor</name>
    <dbReference type="NCBI Taxonomy" id="1429438"/>
    <lineage>
        <taxon>Bacteria</taxon>
        <taxon>Pseudomonadati</taxon>
        <taxon>Nitrospinota/Tectimicrobiota group</taxon>
        <taxon>Candidatus Tectimicrobiota</taxon>
        <taxon>Candidatus Entotheonellia</taxon>
        <taxon>Candidatus Entotheonellales</taxon>
        <taxon>Candidatus Entotheonellaceae</taxon>
        <taxon>Candidatus Entotheonella</taxon>
    </lineage>
</organism>
<evidence type="ECO:0000256" key="1">
    <source>
        <dbReference type="ARBA" id="ARBA00005187"/>
    </source>
</evidence>
<dbReference type="AlphaFoldDB" id="W4LVJ6"/>
<sequence>MCGIAGLVSGREMPEMRERLEVMTDVLTHRGPDDRGIYLSPTGRRLRAGLGHRRLSIIDLGGGHQPMANETDDIWITYNGEIYNHQELRTTLEAQGHRYRTQSDTETIVHAYEQYGMDCVHRLRGMWAFAIWDEGRQRLFVARDRLGIKPLYYAVHHGVFYFASEIKSLLASRLSAPEVNHDVLPEFLTFGYTCGEATLFEGIRKLMPGHWLTWDGATVNVQSYWDWQFDEGQPYRDNAAYQAEFEDLLDESVRLRLMSDVPLGMFLSGGIDSSIIAACMARHVSTPIKTFSVGFESQYYSEFPYARAVARHIGAEHYETVVKPNDFFEALPKLIWHEDEPLHGPASVALYFVAKLAREHVTVVLTGEGSDELFAGYNDRYWV</sequence>
<evidence type="ECO:0000256" key="7">
    <source>
        <dbReference type="ARBA" id="ARBA00048741"/>
    </source>
</evidence>
<evidence type="ECO:0000259" key="8">
    <source>
        <dbReference type="PROSITE" id="PS51278"/>
    </source>
</evidence>
<comment type="catalytic activity">
    <reaction evidence="7">
        <text>L-aspartate + L-glutamine + ATP + H2O = L-asparagine + L-glutamate + AMP + diphosphate + H(+)</text>
        <dbReference type="Rhea" id="RHEA:12228"/>
        <dbReference type="ChEBI" id="CHEBI:15377"/>
        <dbReference type="ChEBI" id="CHEBI:15378"/>
        <dbReference type="ChEBI" id="CHEBI:29985"/>
        <dbReference type="ChEBI" id="CHEBI:29991"/>
        <dbReference type="ChEBI" id="CHEBI:30616"/>
        <dbReference type="ChEBI" id="CHEBI:33019"/>
        <dbReference type="ChEBI" id="CHEBI:58048"/>
        <dbReference type="ChEBI" id="CHEBI:58359"/>
        <dbReference type="ChEBI" id="CHEBI:456215"/>
        <dbReference type="EC" id="6.3.5.4"/>
    </reaction>
</comment>
<dbReference type="Proteomes" id="UP000019141">
    <property type="component" value="Unassembled WGS sequence"/>
</dbReference>
<keyword evidence="5" id="KW-0067">ATP-binding</keyword>
<accession>W4LVJ6</accession>
<dbReference type="GO" id="GO:0006529">
    <property type="term" value="P:asparagine biosynthetic process"/>
    <property type="evidence" value="ECO:0007669"/>
    <property type="project" value="InterPro"/>
</dbReference>
<reference evidence="9 10" key="1">
    <citation type="journal article" date="2014" name="Nature">
        <title>An environmental bacterial taxon with a large and distinct metabolic repertoire.</title>
        <authorList>
            <person name="Wilson M.C."/>
            <person name="Mori T."/>
            <person name="Ruckert C."/>
            <person name="Uria A.R."/>
            <person name="Helf M.J."/>
            <person name="Takada K."/>
            <person name="Gernert C."/>
            <person name="Steffens U.A."/>
            <person name="Heycke N."/>
            <person name="Schmitt S."/>
            <person name="Rinke C."/>
            <person name="Helfrich E.J."/>
            <person name="Brachmann A.O."/>
            <person name="Gurgui C."/>
            <person name="Wakimoto T."/>
            <person name="Kracht M."/>
            <person name="Crusemann M."/>
            <person name="Hentschel U."/>
            <person name="Abe I."/>
            <person name="Matsunaga S."/>
            <person name="Kalinowski J."/>
            <person name="Takeyama H."/>
            <person name="Piel J."/>
        </authorList>
    </citation>
    <scope>NUCLEOTIDE SEQUENCE [LARGE SCALE GENOMIC DNA]</scope>
    <source>
        <strain evidence="10">TSY1</strain>
    </source>
</reference>
<dbReference type="CDD" id="cd01991">
    <property type="entry name" value="Asn_synthase_B_C"/>
    <property type="match status" value="1"/>
</dbReference>
<evidence type="ECO:0000256" key="6">
    <source>
        <dbReference type="ARBA" id="ARBA00022962"/>
    </source>
</evidence>
<evidence type="ECO:0000256" key="5">
    <source>
        <dbReference type="ARBA" id="ARBA00022840"/>
    </source>
</evidence>
<dbReference type="InterPro" id="IPR029055">
    <property type="entry name" value="Ntn_hydrolases_N"/>
</dbReference>
<evidence type="ECO:0000313" key="9">
    <source>
        <dbReference type="EMBL" id="ETX01918.1"/>
    </source>
</evidence>
<dbReference type="GO" id="GO:0005524">
    <property type="term" value="F:ATP binding"/>
    <property type="evidence" value="ECO:0007669"/>
    <property type="project" value="UniProtKB-KW"/>
</dbReference>
<dbReference type="SUPFAM" id="SSF52402">
    <property type="entry name" value="Adenine nucleotide alpha hydrolases-like"/>
    <property type="match status" value="1"/>
</dbReference>
<dbReference type="Gene3D" id="3.40.50.620">
    <property type="entry name" value="HUPs"/>
    <property type="match status" value="1"/>
</dbReference>
<dbReference type="NCBIfam" id="TIGR01536">
    <property type="entry name" value="asn_synth_AEB"/>
    <property type="match status" value="1"/>
</dbReference>
<dbReference type="PANTHER" id="PTHR43284">
    <property type="entry name" value="ASPARAGINE SYNTHETASE (GLUTAMINE-HYDROLYZING)"/>
    <property type="match status" value="1"/>
</dbReference>
<evidence type="ECO:0000256" key="3">
    <source>
        <dbReference type="ARBA" id="ARBA00012737"/>
    </source>
</evidence>
<dbReference type="GO" id="GO:0005829">
    <property type="term" value="C:cytosol"/>
    <property type="evidence" value="ECO:0007669"/>
    <property type="project" value="TreeGrafter"/>
</dbReference>
<name>W4LVJ6_ENTF1</name>
<gene>
    <name evidence="9" type="ORF">ETSY1_05555</name>
</gene>
<feature type="non-terminal residue" evidence="9">
    <location>
        <position position="383"/>
    </location>
</feature>
<evidence type="ECO:0000256" key="4">
    <source>
        <dbReference type="ARBA" id="ARBA00022741"/>
    </source>
</evidence>
<protein>
    <recommendedName>
        <fullName evidence="3">asparagine synthase (glutamine-hydrolyzing)</fullName>
        <ecNumber evidence="3">6.3.5.4</ecNumber>
    </recommendedName>
</protein>
<dbReference type="Gene3D" id="3.60.20.10">
    <property type="entry name" value="Glutamine Phosphoribosylpyrophosphate, subunit 1, domain 1"/>
    <property type="match status" value="1"/>
</dbReference>
<evidence type="ECO:0000256" key="2">
    <source>
        <dbReference type="ARBA" id="ARBA00005752"/>
    </source>
</evidence>
<dbReference type="InterPro" id="IPR006426">
    <property type="entry name" value="Asn_synth_AEB"/>
</dbReference>
<keyword evidence="6" id="KW-0315">Glutamine amidotransferase</keyword>
<dbReference type="InterPro" id="IPR014729">
    <property type="entry name" value="Rossmann-like_a/b/a_fold"/>
</dbReference>
<dbReference type="InterPro" id="IPR033738">
    <property type="entry name" value="AsnB_N"/>
</dbReference>
<comment type="caution">
    <text evidence="9">The sequence shown here is derived from an EMBL/GenBank/DDBJ whole genome shotgun (WGS) entry which is preliminary data.</text>
</comment>
<dbReference type="CDD" id="cd00712">
    <property type="entry name" value="AsnB"/>
    <property type="match status" value="1"/>
</dbReference>